<dbReference type="EMBL" id="KB708075">
    <property type="protein sequence ID" value="EMR81500.1"/>
    <property type="molecule type" value="Genomic_DNA"/>
</dbReference>
<feature type="region of interest" description="Disordered" evidence="1">
    <location>
        <begin position="92"/>
        <end position="120"/>
    </location>
</feature>
<dbReference type="Proteomes" id="UP000012045">
    <property type="component" value="Unassembled WGS sequence"/>
</dbReference>
<dbReference type="AlphaFoldDB" id="M7TJE3"/>
<dbReference type="HOGENOM" id="CLU_655501_0_0_1"/>
<feature type="compositionally biased region" description="Polar residues" evidence="1">
    <location>
        <begin position="177"/>
        <end position="193"/>
    </location>
</feature>
<dbReference type="OrthoDB" id="3558783at2759"/>
<evidence type="ECO:0000256" key="1">
    <source>
        <dbReference type="SAM" id="MobiDB-lite"/>
    </source>
</evidence>
<feature type="region of interest" description="Disordered" evidence="1">
    <location>
        <begin position="1"/>
        <end position="23"/>
    </location>
</feature>
<name>M7TJE3_BOTF1</name>
<organism evidence="2 3">
    <name type="scientific">Botryotinia fuckeliana (strain BcDW1)</name>
    <name type="common">Noble rot fungus</name>
    <name type="synonym">Botrytis cinerea</name>
    <dbReference type="NCBI Taxonomy" id="1290391"/>
    <lineage>
        <taxon>Eukaryota</taxon>
        <taxon>Fungi</taxon>
        <taxon>Dikarya</taxon>
        <taxon>Ascomycota</taxon>
        <taxon>Pezizomycotina</taxon>
        <taxon>Leotiomycetes</taxon>
        <taxon>Helotiales</taxon>
        <taxon>Sclerotiniaceae</taxon>
        <taxon>Botrytis</taxon>
    </lineage>
</organism>
<sequence>MEVPMTIFSKDEENSVEAAADDESQEVDFIGFSGGIDEEPFGIPRIKKRRTTKDTSSEVEDFGEVTGHQRLTGVRGVPFSPVVEPVLSLVEKDSSRDQKLRVRSAPMTSKSKASRYAHLKTRASSLGTLSIRSKNVRLRLRVQRQQERSNSSSHRATPPKPSQGNTRRPNADKSSSKDASTQTILSHSSIQHSNQDRVTIEVSSPCRGGCGIPTSSNVAHFNPTLATAFQSSTVGSCAMSAASPSKILPAKPMAPFPAVGQPPSADMSAVASSTRTLLIGSSLSVALSSTINVGVALDGRLGSKFPAEVQFVNPITVTILKMPVDPPAFTSNTPMQVEPHFLVDETINKIIDADNLSMFNTLGHDPCPRAKLLELQRMYLHHLDLTYLAIVSGDLKLSNYPDLELGGLDLLVEDGIHLD</sequence>
<evidence type="ECO:0000313" key="3">
    <source>
        <dbReference type="Proteomes" id="UP000012045"/>
    </source>
</evidence>
<reference evidence="3" key="1">
    <citation type="journal article" date="2013" name="Genome Announc.">
        <title>Draft genome sequence of Botrytis cinerea BcDW1, inoculum for noble rot of grape berries.</title>
        <authorList>
            <person name="Blanco-Ulate B."/>
            <person name="Allen G."/>
            <person name="Powell A.L."/>
            <person name="Cantu D."/>
        </authorList>
    </citation>
    <scope>NUCLEOTIDE SEQUENCE [LARGE SCALE GENOMIC DNA]</scope>
    <source>
        <strain evidence="3">BcDW1</strain>
    </source>
</reference>
<accession>M7TJE3</accession>
<gene>
    <name evidence="2" type="ORF">BcDW1_9899</name>
</gene>
<protein>
    <submittedName>
        <fullName evidence="2">Uncharacterized protein</fullName>
    </submittedName>
</protein>
<proteinExistence type="predicted"/>
<feature type="region of interest" description="Disordered" evidence="1">
    <location>
        <begin position="142"/>
        <end position="197"/>
    </location>
</feature>
<evidence type="ECO:0000313" key="2">
    <source>
        <dbReference type="EMBL" id="EMR81500.1"/>
    </source>
</evidence>